<dbReference type="InterPro" id="IPR021122">
    <property type="entry name" value="RNA_ligase_dom_REL/Rnl2"/>
</dbReference>
<gene>
    <name evidence="2" type="ORF">SAMN02745149_02080</name>
</gene>
<keyword evidence="2" id="KW-0436">Ligase</keyword>
<evidence type="ECO:0000259" key="1">
    <source>
        <dbReference type="Pfam" id="PF09414"/>
    </source>
</evidence>
<dbReference type="EMBL" id="FUWG01000017">
    <property type="protein sequence ID" value="SJZ70236.1"/>
    <property type="molecule type" value="Genomic_DNA"/>
</dbReference>
<protein>
    <submittedName>
        <fullName evidence="2">RNA ligase, DRB0094 family</fullName>
    </submittedName>
</protein>
<dbReference type="Pfam" id="PF21189">
    <property type="entry name" value="PHA02142"/>
    <property type="match status" value="1"/>
</dbReference>
<proteinExistence type="predicted"/>
<dbReference type="AlphaFoldDB" id="A0A1T4MTQ5"/>
<evidence type="ECO:0000313" key="3">
    <source>
        <dbReference type="Proteomes" id="UP000190423"/>
    </source>
</evidence>
<dbReference type="OrthoDB" id="9255590at2"/>
<evidence type="ECO:0000313" key="2">
    <source>
        <dbReference type="EMBL" id="SJZ70236.1"/>
    </source>
</evidence>
<dbReference type="STRING" id="261392.SAMN02745149_02080"/>
<dbReference type="RefSeq" id="WP_078933966.1">
    <property type="nucleotide sequence ID" value="NZ_FUWG01000017.1"/>
</dbReference>
<dbReference type="GO" id="GO:0016874">
    <property type="term" value="F:ligase activity"/>
    <property type="evidence" value="ECO:0007669"/>
    <property type="project" value="UniProtKB-KW"/>
</dbReference>
<sequence>MRKLASVQTIWDVQPIEGADRIEVVSVLGWKCVVKKGEFKKYDLCVYFEVDAFLPVKPEFEFLRDGCYRSNDLNGEGFLMKTRNFRGQVSQGLVLPLSILDGIEPLDGVAWKTGDIVSEQLGVKKWEVAEIATGSGRVIGDFPHGIPKTDEIRVQAEPGLIDEFKGLPYYISTKMDGTSVTMYLIDGEFGVCSRNYEIGDDETSPAWKFVHKHNVQEKIKKGAEALGLKNVVVQGEFCGEGIQKNPLKLVTAEWYVFTLRDMDQGKRLGLQKMQTFCEAAGLNMVPVEETGDQLPYKTVEEFIERAKGKYASGNHKEGIVIRPIEPVYSKILEGPLSMKVINNDYLLKQK</sequence>
<keyword evidence="3" id="KW-1185">Reference proteome</keyword>
<dbReference type="Proteomes" id="UP000190423">
    <property type="component" value="Unassembled WGS sequence"/>
</dbReference>
<accession>A0A1T4MTQ5</accession>
<dbReference type="Pfam" id="PF09414">
    <property type="entry name" value="RNA_ligase"/>
    <property type="match status" value="1"/>
</dbReference>
<dbReference type="GeneID" id="78317352"/>
<feature type="domain" description="RNA ligase" evidence="1">
    <location>
        <begin position="168"/>
        <end position="327"/>
    </location>
</feature>
<name>A0A1T4MTQ5_TREPO</name>
<dbReference type="Gene3D" id="3.30.470.30">
    <property type="entry name" value="DNA ligase/mRNA capping enzyme"/>
    <property type="match status" value="1"/>
</dbReference>
<dbReference type="SUPFAM" id="SSF56091">
    <property type="entry name" value="DNA ligase/mRNA capping enzyme, catalytic domain"/>
    <property type="match status" value="1"/>
</dbReference>
<organism evidence="2 3">
    <name type="scientific">Treponema porcinum</name>
    <dbReference type="NCBI Taxonomy" id="261392"/>
    <lineage>
        <taxon>Bacteria</taxon>
        <taxon>Pseudomonadati</taxon>
        <taxon>Spirochaetota</taxon>
        <taxon>Spirochaetia</taxon>
        <taxon>Spirochaetales</taxon>
        <taxon>Treponemataceae</taxon>
        <taxon>Treponema</taxon>
    </lineage>
</organism>
<reference evidence="2 3" key="1">
    <citation type="submission" date="2017-02" db="EMBL/GenBank/DDBJ databases">
        <authorList>
            <person name="Peterson S.W."/>
        </authorList>
    </citation>
    <scope>NUCLEOTIDE SEQUENCE [LARGE SCALE GENOMIC DNA]</scope>
    <source>
        <strain evidence="2 3">ATCC BAA-908</strain>
    </source>
</reference>